<dbReference type="eggNOG" id="COG0400">
    <property type="taxonomic scope" value="Bacteria"/>
</dbReference>
<dbReference type="GO" id="GO:0016787">
    <property type="term" value="F:hydrolase activity"/>
    <property type="evidence" value="ECO:0007669"/>
    <property type="project" value="InterPro"/>
</dbReference>
<dbReference type="InterPro" id="IPR029058">
    <property type="entry name" value="AB_hydrolase_fold"/>
</dbReference>
<feature type="domain" description="Phospholipase/carboxylesterase/thioesterase" evidence="1">
    <location>
        <begin position="39"/>
        <end position="211"/>
    </location>
</feature>
<protein>
    <recommendedName>
        <fullName evidence="1">Phospholipase/carboxylesterase/thioesterase domain-containing protein</fullName>
    </recommendedName>
</protein>
<proteinExistence type="predicted"/>
<dbReference type="HOGENOM" id="CLU_110251_0_0_10"/>
<keyword evidence="3" id="KW-1185">Reference proteome</keyword>
<evidence type="ECO:0000259" key="1">
    <source>
        <dbReference type="Pfam" id="PF02230"/>
    </source>
</evidence>
<dbReference type="STRING" id="1227739.Hsw_2511"/>
<dbReference type="AlphaFoldDB" id="W8F663"/>
<organism evidence="2 3">
    <name type="scientific">Hymenobacter swuensis DY53</name>
    <dbReference type="NCBI Taxonomy" id="1227739"/>
    <lineage>
        <taxon>Bacteria</taxon>
        <taxon>Pseudomonadati</taxon>
        <taxon>Bacteroidota</taxon>
        <taxon>Cytophagia</taxon>
        <taxon>Cytophagales</taxon>
        <taxon>Hymenobacteraceae</taxon>
        <taxon>Hymenobacter</taxon>
    </lineage>
</organism>
<evidence type="ECO:0000313" key="3">
    <source>
        <dbReference type="Proteomes" id="UP000019423"/>
    </source>
</evidence>
<dbReference type="SUPFAM" id="SSF53474">
    <property type="entry name" value="alpha/beta-Hydrolases"/>
    <property type="match status" value="1"/>
</dbReference>
<gene>
    <name evidence="2" type="ORF">Hsw_2511</name>
</gene>
<dbReference type="PATRIC" id="fig|1227739.3.peg.2703"/>
<dbReference type="Proteomes" id="UP000019423">
    <property type="component" value="Chromosome"/>
</dbReference>
<accession>W8F663</accession>
<dbReference type="EMBL" id="CP007145">
    <property type="protein sequence ID" value="AHJ98106.1"/>
    <property type="molecule type" value="Genomic_DNA"/>
</dbReference>
<dbReference type="Pfam" id="PF02230">
    <property type="entry name" value="Abhydrolase_2"/>
    <property type="match status" value="1"/>
</dbReference>
<name>W8F663_9BACT</name>
<reference evidence="2 3" key="1">
    <citation type="submission" date="2014-01" db="EMBL/GenBank/DDBJ databases">
        <title>Complete genome sequence of ionizing-radiation resistance bacterium Hymenobacter swuensis DY53.</title>
        <authorList>
            <person name="Jung J.-H."/>
            <person name="Jeong S.-W."/>
            <person name="Joe M.-H."/>
            <person name="Cho y.-j."/>
            <person name="Kim M.-K."/>
            <person name="Lim S.-Y."/>
        </authorList>
    </citation>
    <scope>NUCLEOTIDE SEQUENCE [LARGE SCALE GENOMIC DNA]</scope>
    <source>
        <strain evidence="2 3">DY53</strain>
    </source>
</reference>
<evidence type="ECO:0000313" key="2">
    <source>
        <dbReference type="EMBL" id="AHJ98106.1"/>
    </source>
</evidence>
<sequence>MHLIPYMLAQEQHFPVTRTARYYQLGELSAATRRVWFVAHGYGQLAVYFIRHFAHLTATDPALVIVAPEGLSRFYLQGTGGRVGATWMTREDRLTEIDDYVAYLNQLAERLLAQAAPEAAVTVLGFSQGAATVSRWLAQAPFRPAHLILWAGAFPPDMALPTATDLLYNLPVTLVCGTEDEFITAEALSQQQEFLRRVGVEAAVLRFTGTHTLHGPTLSQLTEQAHQ</sequence>
<dbReference type="KEGG" id="hsw:Hsw_2511"/>
<dbReference type="InterPro" id="IPR003140">
    <property type="entry name" value="PLipase/COase/thioEstase"/>
</dbReference>
<dbReference type="Gene3D" id="3.40.50.1820">
    <property type="entry name" value="alpha/beta hydrolase"/>
    <property type="match status" value="1"/>
</dbReference>